<gene>
    <name evidence="2" type="ORF">V1477_018255</name>
</gene>
<keyword evidence="3" id="KW-1185">Reference proteome</keyword>
<dbReference type="EMBL" id="JAYRBN010000110">
    <property type="protein sequence ID" value="KAL2725817.1"/>
    <property type="molecule type" value="Genomic_DNA"/>
</dbReference>
<name>A0ABD2AYX8_VESMC</name>
<dbReference type="Proteomes" id="UP001607303">
    <property type="component" value="Unassembled WGS sequence"/>
</dbReference>
<dbReference type="AlphaFoldDB" id="A0ABD2AYX8"/>
<feature type="compositionally biased region" description="Basic and acidic residues" evidence="1">
    <location>
        <begin position="80"/>
        <end position="92"/>
    </location>
</feature>
<accession>A0ABD2AYX8</accession>
<feature type="compositionally biased region" description="Acidic residues" evidence="1">
    <location>
        <begin position="69"/>
        <end position="79"/>
    </location>
</feature>
<evidence type="ECO:0000313" key="3">
    <source>
        <dbReference type="Proteomes" id="UP001607303"/>
    </source>
</evidence>
<sequence length="159" mass="17175">MDRLVATTAAAAAAKATTTTIRTVLATTTSRKSPYSFSIRLGNKEKAIVISNFKRITGVPTKDFSFSKEDEDEDEDEYKDEYKDEDDRRKGIEGQQSLFLPNGRGLNVPAGPARLGFAAAAVATSRANGPCNIAEQGCCCVSALTRSFGPDTEIERELC</sequence>
<organism evidence="2 3">
    <name type="scientific">Vespula maculifrons</name>
    <name type="common">Eastern yellow jacket</name>
    <name type="synonym">Wasp</name>
    <dbReference type="NCBI Taxonomy" id="7453"/>
    <lineage>
        <taxon>Eukaryota</taxon>
        <taxon>Metazoa</taxon>
        <taxon>Ecdysozoa</taxon>
        <taxon>Arthropoda</taxon>
        <taxon>Hexapoda</taxon>
        <taxon>Insecta</taxon>
        <taxon>Pterygota</taxon>
        <taxon>Neoptera</taxon>
        <taxon>Endopterygota</taxon>
        <taxon>Hymenoptera</taxon>
        <taxon>Apocrita</taxon>
        <taxon>Aculeata</taxon>
        <taxon>Vespoidea</taxon>
        <taxon>Vespidae</taxon>
        <taxon>Vespinae</taxon>
        <taxon>Vespula</taxon>
    </lineage>
</organism>
<protein>
    <submittedName>
        <fullName evidence="2">Uncharacterized protein</fullName>
    </submittedName>
</protein>
<comment type="caution">
    <text evidence="2">The sequence shown here is derived from an EMBL/GenBank/DDBJ whole genome shotgun (WGS) entry which is preliminary data.</text>
</comment>
<feature type="region of interest" description="Disordered" evidence="1">
    <location>
        <begin position="63"/>
        <end position="94"/>
    </location>
</feature>
<reference evidence="2 3" key="1">
    <citation type="journal article" date="2024" name="Ann. Entomol. Soc. Am.">
        <title>Genomic analyses of the southern and eastern yellowjacket wasps (Hymenoptera: Vespidae) reveal evolutionary signatures of social life.</title>
        <authorList>
            <person name="Catto M.A."/>
            <person name="Caine P.B."/>
            <person name="Orr S.E."/>
            <person name="Hunt B.G."/>
            <person name="Goodisman M.A.D."/>
        </authorList>
    </citation>
    <scope>NUCLEOTIDE SEQUENCE [LARGE SCALE GENOMIC DNA]</scope>
    <source>
        <strain evidence="2">232</strain>
        <tissue evidence="2">Head and thorax</tissue>
    </source>
</reference>
<evidence type="ECO:0000256" key="1">
    <source>
        <dbReference type="SAM" id="MobiDB-lite"/>
    </source>
</evidence>
<proteinExistence type="predicted"/>
<evidence type="ECO:0000313" key="2">
    <source>
        <dbReference type="EMBL" id="KAL2725817.1"/>
    </source>
</evidence>